<dbReference type="PANTHER" id="PTHR35530:SF1">
    <property type="entry name" value="2-HYDROXYMUCONATE TAUTOMERASE"/>
    <property type="match status" value="1"/>
</dbReference>
<evidence type="ECO:0000259" key="4">
    <source>
        <dbReference type="Pfam" id="PF01361"/>
    </source>
</evidence>
<dbReference type="NCBIfam" id="TIGR00013">
    <property type="entry name" value="taut"/>
    <property type="match status" value="1"/>
</dbReference>
<sequence>MLVIKTTMMEGRTAEQKEALIRRLSEVAAEELGWPVEDVRVVIYEVTKQDWGIAGSSVLERERKAK</sequence>
<dbReference type="InterPro" id="IPR018191">
    <property type="entry name" value="4-OT"/>
</dbReference>
<evidence type="ECO:0000313" key="6">
    <source>
        <dbReference type="Proteomes" id="UP000502706"/>
    </source>
</evidence>
<dbReference type="Proteomes" id="UP000502706">
    <property type="component" value="Chromosome"/>
</dbReference>
<evidence type="ECO:0000256" key="3">
    <source>
        <dbReference type="RuleBase" id="RU362032"/>
    </source>
</evidence>
<keyword evidence="2 3" id="KW-0413">Isomerase</keyword>
<comment type="similarity">
    <text evidence="1 3">Belongs to the 4-oxalocrotonate tautomerase family.</text>
</comment>
<dbReference type="GO" id="GO:0016853">
    <property type="term" value="F:isomerase activity"/>
    <property type="evidence" value="ECO:0007669"/>
    <property type="project" value="UniProtKB-UniRule"/>
</dbReference>
<name>A0A6G8Q0J0_9ACTN</name>
<feature type="domain" description="4-oxalocrotonate tautomerase-like" evidence="4">
    <location>
        <begin position="7"/>
        <end position="58"/>
    </location>
</feature>
<dbReference type="PANTHER" id="PTHR35530">
    <property type="entry name" value="TAUTOMERASE-RELATED"/>
    <property type="match status" value="1"/>
</dbReference>
<dbReference type="AlphaFoldDB" id="A0A6G8Q0J0"/>
<dbReference type="Gene3D" id="3.30.429.10">
    <property type="entry name" value="Macrophage Migration Inhibitory Factor"/>
    <property type="match status" value="1"/>
</dbReference>
<protein>
    <recommendedName>
        <fullName evidence="3">Tautomerase</fullName>
        <ecNumber evidence="3">5.3.2.-</ecNumber>
    </recommendedName>
</protein>
<proteinExistence type="inferred from homology"/>
<dbReference type="InterPro" id="IPR004370">
    <property type="entry name" value="4-OT-like_dom"/>
</dbReference>
<dbReference type="KEGG" id="rmar:GBA65_17340"/>
<dbReference type="RefSeq" id="WP_166397669.1">
    <property type="nucleotide sequence ID" value="NZ_CP045121.1"/>
</dbReference>
<dbReference type="Pfam" id="PF01361">
    <property type="entry name" value="Tautomerase"/>
    <property type="match status" value="1"/>
</dbReference>
<dbReference type="EC" id="5.3.2.-" evidence="3"/>
<evidence type="ECO:0000313" key="5">
    <source>
        <dbReference type="EMBL" id="QIN79994.1"/>
    </source>
</evidence>
<accession>A0A6G8Q0J0</accession>
<dbReference type="SUPFAM" id="SSF55331">
    <property type="entry name" value="Tautomerase/MIF"/>
    <property type="match status" value="1"/>
</dbReference>
<keyword evidence="6" id="KW-1185">Reference proteome</keyword>
<dbReference type="InterPro" id="IPR014347">
    <property type="entry name" value="Tautomerase/MIF_sf"/>
</dbReference>
<reference evidence="5 6" key="1">
    <citation type="submission" date="2019-10" db="EMBL/GenBank/DDBJ databases">
        <title>Rubrobacter sp nov SCSIO 52915 isolated from a deep-sea sediment in the South China Sea.</title>
        <authorList>
            <person name="Chen R.W."/>
        </authorList>
    </citation>
    <scope>NUCLEOTIDE SEQUENCE [LARGE SCALE GENOMIC DNA]</scope>
    <source>
        <strain evidence="5 6">SCSIO 52915</strain>
    </source>
</reference>
<organism evidence="5 6">
    <name type="scientific">Rubrobacter marinus</name>
    <dbReference type="NCBI Taxonomy" id="2653852"/>
    <lineage>
        <taxon>Bacteria</taxon>
        <taxon>Bacillati</taxon>
        <taxon>Actinomycetota</taxon>
        <taxon>Rubrobacteria</taxon>
        <taxon>Rubrobacterales</taxon>
        <taxon>Rubrobacteraceae</taxon>
        <taxon>Rubrobacter</taxon>
    </lineage>
</organism>
<evidence type="ECO:0000256" key="1">
    <source>
        <dbReference type="ARBA" id="ARBA00006723"/>
    </source>
</evidence>
<gene>
    <name evidence="5" type="ORF">GBA65_17340</name>
</gene>
<evidence type="ECO:0000256" key="2">
    <source>
        <dbReference type="ARBA" id="ARBA00023235"/>
    </source>
</evidence>
<dbReference type="EMBL" id="CP045121">
    <property type="protein sequence ID" value="QIN79994.1"/>
    <property type="molecule type" value="Genomic_DNA"/>
</dbReference>